<dbReference type="GO" id="GO:0016020">
    <property type="term" value="C:membrane"/>
    <property type="evidence" value="ECO:0007669"/>
    <property type="project" value="UniProtKB-SubCell"/>
</dbReference>
<dbReference type="Pfam" id="PF00213">
    <property type="entry name" value="OSCP"/>
    <property type="match status" value="1"/>
</dbReference>
<evidence type="ECO:0000256" key="8">
    <source>
        <dbReference type="ARBA" id="ARBA00033369"/>
    </source>
</evidence>
<evidence type="ECO:0000256" key="5">
    <source>
        <dbReference type="ARBA" id="ARBA00023065"/>
    </source>
</evidence>
<dbReference type="Proteomes" id="UP000314982">
    <property type="component" value="Unassembled WGS sequence"/>
</dbReference>
<reference evidence="9" key="2">
    <citation type="submission" date="2025-08" db="UniProtKB">
        <authorList>
            <consortium name="Ensembl"/>
        </authorList>
    </citation>
    <scope>IDENTIFICATION</scope>
</reference>
<dbReference type="InterPro" id="IPR000711">
    <property type="entry name" value="ATPase_OSCP/dsu"/>
</dbReference>
<keyword evidence="3" id="KW-0813">Transport</keyword>
<evidence type="ECO:0000256" key="7">
    <source>
        <dbReference type="ARBA" id="ARBA00023310"/>
    </source>
</evidence>
<keyword evidence="10" id="KW-1185">Reference proteome</keyword>
<comment type="similarity">
    <text evidence="2">Belongs to the ATPase delta chain family.</text>
</comment>
<reference evidence="9" key="3">
    <citation type="submission" date="2025-09" db="UniProtKB">
        <authorList>
            <consortium name="Ensembl"/>
        </authorList>
    </citation>
    <scope>IDENTIFICATION</scope>
</reference>
<proteinExistence type="inferred from homology"/>
<dbReference type="SUPFAM" id="SSF47928">
    <property type="entry name" value="N-terminal domain of the delta subunit of the F1F0-ATP synthase"/>
    <property type="match status" value="1"/>
</dbReference>
<keyword evidence="4" id="KW-0375">Hydrogen ion transport</keyword>
<dbReference type="Gene3D" id="1.10.520.20">
    <property type="entry name" value="N-terminal domain of the delta subunit of the F1F0-ATP synthase"/>
    <property type="match status" value="1"/>
</dbReference>
<reference evidence="10" key="1">
    <citation type="submission" date="2018-06" db="EMBL/GenBank/DDBJ databases">
        <title>Genome assembly of Danube salmon.</title>
        <authorList>
            <person name="Macqueen D.J."/>
            <person name="Gundappa M.K."/>
        </authorList>
    </citation>
    <scope>NUCLEOTIDE SEQUENCE [LARGE SCALE GENOMIC DNA]</scope>
</reference>
<evidence type="ECO:0000313" key="9">
    <source>
        <dbReference type="Ensembl" id="ENSHHUP00000058722.1"/>
    </source>
</evidence>
<evidence type="ECO:0000256" key="4">
    <source>
        <dbReference type="ARBA" id="ARBA00022781"/>
    </source>
</evidence>
<evidence type="ECO:0000256" key="3">
    <source>
        <dbReference type="ARBA" id="ARBA00022448"/>
    </source>
</evidence>
<dbReference type="InterPro" id="IPR026015">
    <property type="entry name" value="ATP_synth_OSCP/delta_N_sf"/>
</dbReference>
<dbReference type="Ensembl" id="ENSHHUT00000060729.1">
    <property type="protein sequence ID" value="ENSHHUP00000058722.1"/>
    <property type="gene ID" value="ENSHHUG00000034809.1"/>
</dbReference>
<organism evidence="9 10">
    <name type="scientific">Hucho hucho</name>
    <name type="common">huchen</name>
    <dbReference type="NCBI Taxonomy" id="62062"/>
    <lineage>
        <taxon>Eukaryota</taxon>
        <taxon>Metazoa</taxon>
        <taxon>Chordata</taxon>
        <taxon>Craniata</taxon>
        <taxon>Vertebrata</taxon>
        <taxon>Euteleostomi</taxon>
        <taxon>Actinopterygii</taxon>
        <taxon>Neopterygii</taxon>
        <taxon>Teleostei</taxon>
        <taxon>Protacanthopterygii</taxon>
        <taxon>Salmoniformes</taxon>
        <taxon>Salmonidae</taxon>
        <taxon>Salmoninae</taxon>
        <taxon>Hucho</taxon>
    </lineage>
</organism>
<protein>
    <recommendedName>
        <fullName evidence="8">Oligomycin sensitivity conferral protein</fullName>
    </recommendedName>
</protein>
<keyword evidence="5" id="KW-0406">Ion transport</keyword>
<dbReference type="PANTHER" id="PTHR11910">
    <property type="entry name" value="ATP SYNTHASE DELTA CHAIN"/>
    <property type="match status" value="1"/>
</dbReference>
<sequence length="185" mass="20243">YPSNALSLQVCQFSTSLTSLSATCLSLFIWPPIQVYGVEGRYAYDLLEKEMVTVSALVKDPKLSGIMVNPHVKRGIKEHTFTDVIIIINLINNYIYVMADIDRLTLTSDIISAFSTMSAHRGEVLCTVLGSDAANLKDLRVALNGFLAKGETLKLETKVGTRNSQRSIISLLDVSHGSSCTDLCI</sequence>
<keyword evidence="6" id="KW-0472">Membrane</keyword>
<keyword evidence="7" id="KW-0066">ATP synthesis</keyword>
<dbReference type="AlphaFoldDB" id="A0A4W5P5R7"/>
<accession>A0A4W5P5R7</accession>
<name>A0A4W5P5R7_9TELE</name>
<evidence type="ECO:0000256" key="6">
    <source>
        <dbReference type="ARBA" id="ARBA00023136"/>
    </source>
</evidence>
<evidence type="ECO:0000256" key="1">
    <source>
        <dbReference type="ARBA" id="ARBA00004370"/>
    </source>
</evidence>
<dbReference type="GO" id="GO:0046933">
    <property type="term" value="F:proton-transporting ATP synthase activity, rotational mechanism"/>
    <property type="evidence" value="ECO:0007669"/>
    <property type="project" value="InterPro"/>
</dbReference>
<evidence type="ECO:0000313" key="10">
    <source>
        <dbReference type="Proteomes" id="UP000314982"/>
    </source>
</evidence>
<dbReference type="GeneTree" id="ENSGT00990000208681"/>
<evidence type="ECO:0000256" key="2">
    <source>
        <dbReference type="ARBA" id="ARBA00007046"/>
    </source>
</evidence>
<comment type="subcellular location">
    <subcellularLocation>
        <location evidence="1">Membrane</location>
    </subcellularLocation>
</comment>